<evidence type="ECO:0000313" key="2">
    <source>
        <dbReference type="EMBL" id="RRO22442.1"/>
    </source>
</evidence>
<dbReference type="GeneID" id="51388453"/>
<dbReference type="Proteomes" id="UP000256817">
    <property type="component" value="Unassembled WGS sequence"/>
</dbReference>
<dbReference type="RefSeq" id="WP_116166357.1">
    <property type="nucleotide sequence ID" value="NZ_CP161828.1"/>
</dbReference>
<organism evidence="2 3">
    <name type="scientific">Pectobacterium aquaticum</name>
    <dbReference type="NCBI Taxonomy" id="2204145"/>
    <lineage>
        <taxon>Bacteria</taxon>
        <taxon>Pseudomonadati</taxon>
        <taxon>Pseudomonadota</taxon>
        <taxon>Gammaproteobacteria</taxon>
        <taxon>Enterobacterales</taxon>
        <taxon>Pectobacteriaceae</taxon>
        <taxon>Pectobacterium</taxon>
    </lineage>
</organism>
<keyword evidence="4" id="KW-1185">Reference proteome</keyword>
<sequence>MTKQPRLPQEANENSITIALRNVSPQLDSTITDLAFVAGKPKATFVKEFLEKNLSDHIRNFGMKNSLVSSLDHEIAAYIGAELLDGEFHSEQVSYWNQEYRRLLNIGNEDDLRRILMANVPFLIPRADQVLSGYKRIPRGISVTFCLFSELASCSREIIDEAWRNIFYSPLPDRRHRFYLHIDQIRALKKLSSVSGALSWTNENVTVNIWQPGEYQYGAWRVLICLGDNVNEPQKAFSFPELQRRLLLPDTDYQAVTAMGLSEPSIGFRFRARISEMHLYSNGVAENDNPVSLEQVARALIQTVTQRL</sequence>
<dbReference type="EMBL" id="QHJW02000022">
    <property type="protein sequence ID" value="RRO08310.1"/>
    <property type="molecule type" value="Genomic_DNA"/>
</dbReference>
<dbReference type="Proteomes" id="UP000256540">
    <property type="component" value="Unassembled WGS sequence"/>
</dbReference>
<dbReference type="AlphaFoldDB" id="A0AA93DMC8"/>
<name>A0AA93DMC8_9GAMM</name>
<evidence type="ECO:0000313" key="4">
    <source>
        <dbReference type="Proteomes" id="UP000256817"/>
    </source>
</evidence>
<reference evidence="3 4" key="1">
    <citation type="submission" date="2018-11" db="EMBL/GenBank/DDBJ databases">
        <title>Draft genome sequences of proposed Pectobacterium aquaticum sp. nov. isolated in France from fresh water.</title>
        <authorList>
            <person name="Pedron J."/>
            <person name="Barny M.A."/>
        </authorList>
    </citation>
    <scope>NUCLEOTIDE SEQUENCE [LARGE SCALE GENOMIC DNA]</scope>
    <source>
        <strain evidence="2 3">A127-S21-F16</strain>
        <strain evidence="1 4">A35-S23-M15</strain>
    </source>
</reference>
<evidence type="ECO:0000313" key="3">
    <source>
        <dbReference type="Proteomes" id="UP000256540"/>
    </source>
</evidence>
<comment type="caution">
    <text evidence="2">The sequence shown here is derived from an EMBL/GenBank/DDBJ whole genome shotgun (WGS) entry which is preliminary data.</text>
</comment>
<proteinExistence type="predicted"/>
<accession>A0AA93DMC8</accession>
<dbReference type="EMBL" id="QHJS02000015">
    <property type="protein sequence ID" value="RRO22442.1"/>
    <property type="molecule type" value="Genomic_DNA"/>
</dbReference>
<protein>
    <submittedName>
        <fullName evidence="2">Uncharacterized protein</fullName>
    </submittedName>
</protein>
<evidence type="ECO:0000313" key="1">
    <source>
        <dbReference type="EMBL" id="RRO08310.1"/>
    </source>
</evidence>
<gene>
    <name evidence="2" type="ORF">DMB84_006030</name>
    <name evidence="1" type="ORF">DMB85_011330</name>
</gene>